<keyword evidence="2" id="KW-1185">Reference proteome</keyword>
<dbReference type="CDD" id="cd04647">
    <property type="entry name" value="LbH_MAT_like"/>
    <property type="match status" value="1"/>
</dbReference>
<dbReference type="GO" id="GO:0016740">
    <property type="term" value="F:transferase activity"/>
    <property type="evidence" value="ECO:0007669"/>
    <property type="project" value="UniProtKB-KW"/>
</dbReference>
<accession>A0A4R6TGL8</accession>
<dbReference type="EMBL" id="SNYH01000005">
    <property type="protein sequence ID" value="TDQ24102.1"/>
    <property type="molecule type" value="Genomic_DNA"/>
</dbReference>
<organism evidence="1 2">
    <name type="scientific">Tenacibaculum caenipelagi</name>
    <dbReference type="NCBI Taxonomy" id="1325435"/>
    <lineage>
        <taxon>Bacteria</taxon>
        <taxon>Pseudomonadati</taxon>
        <taxon>Bacteroidota</taxon>
        <taxon>Flavobacteriia</taxon>
        <taxon>Flavobacteriales</taxon>
        <taxon>Flavobacteriaceae</taxon>
        <taxon>Tenacibaculum</taxon>
    </lineage>
</organism>
<dbReference type="AlphaFoldDB" id="A0A4R6TGL8"/>
<dbReference type="OrthoDB" id="9801697at2"/>
<keyword evidence="1" id="KW-0808">Transferase</keyword>
<protein>
    <submittedName>
        <fullName evidence="1">Transferase family hexapeptide repeat protein</fullName>
    </submittedName>
</protein>
<name>A0A4R6TGL8_9FLAO</name>
<sequence>MFFVEKIILKFHRLRFKLLYPNEYKKAEIHGPFSIIHPHKLSFGSKFSINDYAYINATNRVKVGDNVAISSGAKIISLKLNFTNHKNREGKLEHVGSEISIGNNVQIGVNAVVLPNVSICDNVIIGAGAVVSKDILESGIYVGIPAKKVNA</sequence>
<dbReference type="SUPFAM" id="SSF51161">
    <property type="entry name" value="Trimeric LpxA-like enzymes"/>
    <property type="match status" value="1"/>
</dbReference>
<dbReference type="RefSeq" id="WP_133537479.1">
    <property type="nucleotide sequence ID" value="NZ_SNYH01000005.1"/>
</dbReference>
<dbReference type="Pfam" id="PF00132">
    <property type="entry name" value="Hexapep"/>
    <property type="match status" value="1"/>
</dbReference>
<dbReference type="Proteomes" id="UP000295390">
    <property type="component" value="Unassembled WGS sequence"/>
</dbReference>
<evidence type="ECO:0000313" key="2">
    <source>
        <dbReference type="Proteomes" id="UP000295390"/>
    </source>
</evidence>
<dbReference type="InterPro" id="IPR051159">
    <property type="entry name" value="Hexapeptide_acetyltransf"/>
</dbReference>
<comment type="caution">
    <text evidence="1">The sequence shown here is derived from an EMBL/GenBank/DDBJ whole genome shotgun (WGS) entry which is preliminary data.</text>
</comment>
<evidence type="ECO:0000313" key="1">
    <source>
        <dbReference type="EMBL" id="TDQ24102.1"/>
    </source>
</evidence>
<reference evidence="1 2" key="1">
    <citation type="submission" date="2019-03" db="EMBL/GenBank/DDBJ databases">
        <title>Genomic Encyclopedia of Type Strains, Phase III (KMG-III): the genomes of soil and plant-associated and newly described type strains.</title>
        <authorList>
            <person name="Whitman W."/>
        </authorList>
    </citation>
    <scope>NUCLEOTIDE SEQUENCE [LARGE SCALE GENOMIC DNA]</scope>
    <source>
        <strain evidence="1 2">CECT 8283</strain>
    </source>
</reference>
<dbReference type="InterPro" id="IPR011004">
    <property type="entry name" value="Trimer_LpxA-like_sf"/>
</dbReference>
<gene>
    <name evidence="1" type="ORF">DFQ07_2647</name>
</gene>
<proteinExistence type="predicted"/>
<dbReference type="PANTHER" id="PTHR23416">
    <property type="entry name" value="SIALIC ACID SYNTHASE-RELATED"/>
    <property type="match status" value="1"/>
</dbReference>
<dbReference type="Gene3D" id="2.160.10.10">
    <property type="entry name" value="Hexapeptide repeat proteins"/>
    <property type="match status" value="1"/>
</dbReference>
<dbReference type="InterPro" id="IPR001451">
    <property type="entry name" value="Hexapep"/>
</dbReference>